<protein>
    <submittedName>
        <fullName evidence="1">Uncharacterized protein</fullName>
    </submittedName>
</protein>
<reference evidence="1 2" key="1">
    <citation type="journal article" date="2019" name="Sci. Rep.">
        <title>Orb-weaving spider Araneus ventricosus genome elucidates the spidroin gene catalogue.</title>
        <authorList>
            <person name="Kono N."/>
            <person name="Nakamura H."/>
            <person name="Ohtoshi R."/>
            <person name="Moran D.A.P."/>
            <person name="Shinohara A."/>
            <person name="Yoshida Y."/>
            <person name="Fujiwara M."/>
            <person name="Mori M."/>
            <person name="Tomita M."/>
            <person name="Arakawa K."/>
        </authorList>
    </citation>
    <scope>NUCLEOTIDE SEQUENCE [LARGE SCALE GENOMIC DNA]</scope>
</reference>
<sequence length="228" mass="26599">MSSTSISTLQEIAVMKATVLLCNDKEINQWSKFVPDTIAEWSNLLNSKISKLFLPDILHEKILAVASRVCLFIGKLDAVHNKICRPCHCQCLNGILQRNLFRTSDGLFDEIKTVKVLVGDQRIDLAFRFALASEYMMENCMRGLWKQMENDTKLTFSEGNWPANQKIATYLMLLQELHNVRGPFFSSWKKIREECEFNNVQHLLLSLKDREKSFVHETNYFNRKRKYK</sequence>
<evidence type="ECO:0000313" key="2">
    <source>
        <dbReference type="Proteomes" id="UP000499080"/>
    </source>
</evidence>
<proteinExistence type="predicted"/>
<keyword evidence="2" id="KW-1185">Reference proteome</keyword>
<dbReference type="Proteomes" id="UP000499080">
    <property type="component" value="Unassembled WGS sequence"/>
</dbReference>
<gene>
    <name evidence="1" type="ORF">AVEN_228293_1</name>
</gene>
<accession>A0A4Y2IGL5</accession>
<dbReference type="OrthoDB" id="6472660at2759"/>
<evidence type="ECO:0000313" key="1">
    <source>
        <dbReference type="EMBL" id="GBM76828.1"/>
    </source>
</evidence>
<name>A0A4Y2IGL5_ARAVE</name>
<comment type="caution">
    <text evidence="1">The sequence shown here is derived from an EMBL/GenBank/DDBJ whole genome shotgun (WGS) entry which is preliminary data.</text>
</comment>
<organism evidence="1 2">
    <name type="scientific">Araneus ventricosus</name>
    <name type="common">Orbweaver spider</name>
    <name type="synonym">Epeira ventricosa</name>
    <dbReference type="NCBI Taxonomy" id="182803"/>
    <lineage>
        <taxon>Eukaryota</taxon>
        <taxon>Metazoa</taxon>
        <taxon>Ecdysozoa</taxon>
        <taxon>Arthropoda</taxon>
        <taxon>Chelicerata</taxon>
        <taxon>Arachnida</taxon>
        <taxon>Araneae</taxon>
        <taxon>Araneomorphae</taxon>
        <taxon>Entelegynae</taxon>
        <taxon>Araneoidea</taxon>
        <taxon>Araneidae</taxon>
        <taxon>Araneus</taxon>
    </lineage>
</organism>
<dbReference type="EMBL" id="BGPR01002649">
    <property type="protein sequence ID" value="GBM76828.1"/>
    <property type="molecule type" value="Genomic_DNA"/>
</dbReference>
<dbReference type="AlphaFoldDB" id="A0A4Y2IGL5"/>